<dbReference type="CDD" id="cd06815">
    <property type="entry name" value="PLPDE_III_AR_like_1"/>
    <property type="match status" value="1"/>
</dbReference>
<dbReference type="GO" id="GO:0008784">
    <property type="term" value="F:alanine racemase activity"/>
    <property type="evidence" value="ECO:0007669"/>
    <property type="project" value="TreeGrafter"/>
</dbReference>
<dbReference type="EMBL" id="CP036287">
    <property type="protein sequence ID" value="QDU67925.1"/>
    <property type="molecule type" value="Genomic_DNA"/>
</dbReference>
<dbReference type="Proteomes" id="UP000316921">
    <property type="component" value="Chromosome"/>
</dbReference>
<keyword evidence="6" id="KW-1185">Reference proteome</keyword>
<keyword evidence="3" id="KW-0413">Isomerase</keyword>
<sequence length="360" mass="37552">MSAPRLEIDLDKIQHNARSLVGRLAGVGIAVTGVTKATLGSPAVAAAMVRGGVRGLGESRIENIEALRRGGVEVPTTLIRSPMVSQAARVVAGATASMGTELDAIGALSEAARARGLVHRILLMVELGDLREGILPGDLEPFVRRVLRLPGIALQGIGTNLACHSGVVPGHANMTELSDLATSIEADCGVRLEVVSGGNSANLAWALGAGDKGRVNDLRLGEAILLGRETLQREPVQGLLTDAFILVAEVIESKLKPSRAWGEIAQAAFGDLTLAPDRGELVRTILAVGRQDTDAAGLTPPIGIEILGASSDHLILGTGRRRLAVGSEVRFQVNYSALLRGMTSPFVAKVMRKRAAVVPA</sequence>
<dbReference type="GO" id="GO:0030170">
    <property type="term" value="F:pyridoxal phosphate binding"/>
    <property type="evidence" value="ECO:0007669"/>
    <property type="project" value="TreeGrafter"/>
</dbReference>
<accession>A0A518BLS4</accession>
<evidence type="ECO:0000256" key="2">
    <source>
        <dbReference type="ARBA" id="ARBA00022898"/>
    </source>
</evidence>
<dbReference type="PANTHER" id="PTHR30511">
    <property type="entry name" value="ALANINE RACEMASE"/>
    <property type="match status" value="1"/>
</dbReference>
<comment type="cofactor">
    <cofactor evidence="1">
        <name>pyridoxal 5'-phosphate</name>
        <dbReference type="ChEBI" id="CHEBI:597326"/>
    </cofactor>
</comment>
<dbReference type="RefSeq" id="WP_145066511.1">
    <property type="nucleotide sequence ID" value="NZ_CP036287.1"/>
</dbReference>
<proteinExistence type="predicted"/>
<organism evidence="5 6">
    <name type="scientific">Engelhardtia mirabilis</name>
    <dbReference type="NCBI Taxonomy" id="2528011"/>
    <lineage>
        <taxon>Bacteria</taxon>
        <taxon>Pseudomonadati</taxon>
        <taxon>Planctomycetota</taxon>
        <taxon>Planctomycetia</taxon>
        <taxon>Planctomycetia incertae sedis</taxon>
        <taxon>Engelhardtia</taxon>
    </lineage>
</organism>
<evidence type="ECO:0000256" key="3">
    <source>
        <dbReference type="ARBA" id="ARBA00023235"/>
    </source>
</evidence>
<gene>
    <name evidence="5" type="ORF">Pla133_30140</name>
</gene>
<protein>
    <submittedName>
        <fullName evidence="5">Alanine racemase</fullName>
    </submittedName>
</protein>
<evidence type="ECO:0000256" key="1">
    <source>
        <dbReference type="ARBA" id="ARBA00001933"/>
    </source>
</evidence>
<feature type="domain" description="Alanine racemase N-terminal" evidence="4">
    <location>
        <begin position="8"/>
        <end position="224"/>
    </location>
</feature>
<evidence type="ECO:0000259" key="4">
    <source>
        <dbReference type="Pfam" id="PF01168"/>
    </source>
</evidence>
<dbReference type="InterPro" id="IPR000821">
    <property type="entry name" value="Ala_racemase"/>
</dbReference>
<name>A0A518BLS4_9BACT</name>
<dbReference type="KEGG" id="pbap:Pla133_30140"/>
<dbReference type="Pfam" id="PF01168">
    <property type="entry name" value="Ala_racemase_N"/>
    <property type="match status" value="1"/>
</dbReference>
<evidence type="ECO:0000313" key="5">
    <source>
        <dbReference type="EMBL" id="QDU67925.1"/>
    </source>
</evidence>
<dbReference type="AlphaFoldDB" id="A0A518BLS4"/>
<dbReference type="InterPro" id="IPR029066">
    <property type="entry name" value="PLP-binding_barrel"/>
</dbReference>
<dbReference type="InterPro" id="IPR001608">
    <property type="entry name" value="Ala_racemase_N"/>
</dbReference>
<dbReference type="GO" id="GO:0005829">
    <property type="term" value="C:cytosol"/>
    <property type="evidence" value="ECO:0007669"/>
    <property type="project" value="TreeGrafter"/>
</dbReference>
<dbReference type="PANTHER" id="PTHR30511:SF3">
    <property type="entry name" value="LYSINE RACEMASE"/>
    <property type="match status" value="1"/>
</dbReference>
<keyword evidence="2" id="KW-0663">Pyridoxal phosphate</keyword>
<evidence type="ECO:0000313" key="6">
    <source>
        <dbReference type="Proteomes" id="UP000316921"/>
    </source>
</evidence>
<reference evidence="5 6" key="1">
    <citation type="submission" date="2019-02" db="EMBL/GenBank/DDBJ databases">
        <title>Deep-cultivation of Planctomycetes and their phenomic and genomic characterization uncovers novel biology.</title>
        <authorList>
            <person name="Wiegand S."/>
            <person name="Jogler M."/>
            <person name="Boedeker C."/>
            <person name="Pinto D."/>
            <person name="Vollmers J."/>
            <person name="Rivas-Marin E."/>
            <person name="Kohn T."/>
            <person name="Peeters S.H."/>
            <person name="Heuer A."/>
            <person name="Rast P."/>
            <person name="Oberbeckmann S."/>
            <person name="Bunk B."/>
            <person name="Jeske O."/>
            <person name="Meyerdierks A."/>
            <person name="Storesund J.E."/>
            <person name="Kallscheuer N."/>
            <person name="Luecker S."/>
            <person name="Lage O.M."/>
            <person name="Pohl T."/>
            <person name="Merkel B.J."/>
            <person name="Hornburger P."/>
            <person name="Mueller R.-W."/>
            <person name="Bruemmer F."/>
            <person name="Labrenz M."/>
            <person name="Spormann A.M."/>
            <person name="Op den Camp H."/>
            <person name="Overmann J."/>
            <person name="Amann R."/>
            <person name="Jetten M.S.M."/>
            <person name="Mascher T."/>
            <person name="Medema M.H."/>
            <person name="Devos D.P."/>
            <person name="Kaster A.-K."/>
            <person name="Ovreas L."/>
            <person name="Rohde M."/>
            <person name="Galperin M.Y."/>
            <person name="Jogler C."/>
        </authorList>
    </citation>
    <scope>NUCLEOTIDE SEQUENCE [LARGE SCALE GENOMIC DNA]</scope>
    <source>
        <strain evidence="5 6">Pla133</strain>
    </source>
</reference>
<dbReference type="Gene3D" id="3.20.20.10">
    <property type="entry name" value="Alanine racemase"/>
    <property type="match status" value="1"/>
</dbReference>
<dbReference type="SUPFAM" id="SSF51419">
    <property type="entry name" value="PLP-binding barrel"/>
    <property type="match status" value="1"/>
</dbReference>